<name>A0A6G8ILM7_9BURK</name>
<reference evidence="2 3" key="1">
    <citation type="submission" date="2020-03" db="EMBL/GenBank/DDBJ databases">
        <title>Hydrogenophaga sp. nov. isolated from cyanobacterial mat.</title>
        <authorList>
            <person name="Thorat V."/>
            <person name="Kirdat K."/>
            <person name="Tiwarekar B."/>
            <person name="Costa E.D."/>
            <person name="Yadav A."/>
        </authorList>
    </citation>
    <scope>NUCLEOTIDE SEQUENCE [LARGE SCALE GENOMIC DNA]</scope>
    <source>
        <strain evidence="2 3">BA0156</strain>
    </source>
</reference>
<dbReference type="EMBL" id="CP049989">
    <property type="protein sequence ID" value="QIM54117.1"/>
    <property type="molecule type" value="Genomic_DNA"/>
</dbReference>
<protein>
    <submittedName>
        <fullName evidence="2">Uncharacterized protein</fullName>
    </submittedName>
</protein>
<accession>A0A6G8ILM7</accession>
<feature type="region of interest" description="Disordered" evidence="1">
    <location>
        <begin position="1"/>
        <end position="22"/>
    </location>
</feature>
<sequence>MNPPDAAGLPTGEAGAAQGAGDRATAQDTAVAAAVAAIVAHPSFPHADVMQALLLAWGGWCGRAQDFVNTVVVEKEGLFKAYPDARGAFGKALQGAVAQQLPDALQLALARVIEDSGPSYTNKKSAVIAWANASGAPVRSASHPDAPIPALPAPTLAESVANAVDTVMRQLPDTAPMGHLMNALAFAWGRTYDTDPMDAWRTQPTLPAHPPKSFIAFIQTFNSTKQNLRARCPGQEATVAFNNAIRAALLARLPRSLQDAYPQWPPGTDYALQRQQAQQWVKDEQALFEKNLVLLVDRVAPRNPSPAEVLGLLAHTWGFEPPALPAPHEAIQNRHTLHTWQIEQQALIAKYGEPAHGDIRAALRERLLDALPEEMKNAYTQLEALGLAPAQAHEDPWELRWIRACLKNLKDL</sequence>
<evidence type="ECO:0000313" key="2">
    <source>
        <dbReference type="EMBL" id="QIM54117.1"/>
    </source>
</evidence>
<dbReference type="Proteomes" id="UP000503162">
    <property type="component" value="Chromosome"/>
</dbReference>
<dbReference type="AlphaFoldDB" id="A0A6G8ILM7"/>
<dbReference type="RefSeq" id="WP_166229780.1">
    <property type="nucleotide sequence ID" value="NZ_CP049989.1"/>
</dbReference>
<gene>
    <name evidence="2" type="ORF">G9Q37_19165</name>
</gene>
<evidence type="ECO:0000256" key="1">
    <source>
        <dbReference type="SAM" id="MobiDB-lite"/>
    </source>
</evidence>
<keyword evidence="3" id="KW-1185">Reference proteome</keyword>
<evidence type="ECO:0000313" key="3">
    <source>
        <dbReference type="Proteomes" id="UP000503162"/>
    </source>
</evidence>
<organism evidence="2 3">
    <name type="scientific">Hydrogenophaga crocea</name>
    <dbReference type="NCBI Taxonomy" id="2716225"/>
    <lineage>
        <taxon>Bacteria</taxon>
        <taxon>Pseudomonadati</taxon>
        <taxon>Pseudomonadota</taxon>
        <taxon>Betaproteobacteria</taxon>
        <taxon>Burkholderiales</taxon>
        <taxon>Comamonadaceae</taxon>
        <taxon>Hydrogenophaga</taxon>
    </lineage>
</organism>
<proteinExistence type="predicted"/>
<dbReference type="KEGG" id="hcz:G9Q37_19165"/>